<dbReference type="PANTHER" id="PTHR10913">
    <property type="entry name" value="FOLLISTATIN-RELATED"/>
    <property type="match status" value="1"/>
</dbReference>
<sequence>MGCGGAGGAENYSIVPITKPYLNSPSWYTGVRNTALDHATTGADDKVVTNIVSADPCLIKYCGKGRECRLRDGEARCECQTRCRKHHKLVCGTDGHLYPNHCELHRAACLQGTAIAVDHHFGCVDTRQGHAETEDYPQSTNTPHPNGTSTTPSYEETSFNKTEVEDPYLNETEKQAECSIPEYEIMKYTFDQDSNLGLPVIGRLVYCESSALDHAATNQANMSGARKVEL</sequence>
<dbReference type="EMBL" id="OB795898">
    <property type="protein sequence ID" value="CAD7432834.1"/>
    <property type="molecule type" value="Genomic_DNA"/>
</dbReference>
<name>A0A7R9EFX6_9NEOP</name>
<protein>
    <recommendedName>
        <fullName evidence="3">Kazal-like domain-containing protein</fullName>
    </recommendedName>
</protein>
<dbReference type="CDD" id="cd00104">
    <property type="entry name" value="KAZAL_FS"/>
    <property type="match status" value="1"/>
</dbReference>
<feature type="domain" description="Kazal-like" evidence="3">
    <location>
        <begin position="78"/>
        <end position="125"/>
    </location>
</feature>
<gene>
    <name evidence="4" type="ORF">TMSB3V08_LOCUS9530</name>
</gene>
<feature type="compositionally biased region" description="Polar residues" evidence="2">
    <location>
        <begin position="136"/>
        <end position="161"/>
    </location>
</feature>
<dbReference type="PROSITE" id="PS51465">
    <property type="entry name" value="KAZAL_2"/>
    <property type="match status" value="1"/>
</dbReference>
<dbReference type="Pfam" id="PF07648">
    <property type="entry name" value="Kazal_2"/>
    <property type="match status" value="1"/>
</dbReference>
<dbReference type="SUPFAM" id="SSF100895">
    <property type="entry name" value="Kazal-type serine protease inhibitors"/>
    <property type="match status" value="1"/>
</dbReference>
<dbReference type="GO" id="GO:0030510">
    <property type="term" value="P:regulation of BMP signaling pathway"/>
    <property type="evidence" value="ECO:0007669"/>
    <property type="project" value="TreeGrafter"/>
</dbReference>
<dbReference type="GO" id="GO:0030154">
    <property type="term" value="P:cell differentiation"/>
    <property type="evidence" value="ECO:0007669"/>
    <property type="project" value="TreeGrafter"/>
</dbReference>
<dbReference type="GO" id="GO:0005615">
    <property type="term" value="C:extracellular space"/>
    <property type="evidence" value="ECO:0007669"/>
    <property type="project" value="TreeGrafter"/>
</dbReference>
<organism evidence="4">
    <name type="scientific">Timema monikensis</name>
    <dbReference type="NCBI Taxonomy" id="170555"/>
    <lineage>
        <taxon>Eukaryota</taxon>
        <taxon>Metazoa</taxon>
        <taxon>Ecdysozoa</taxon>
        <taxon>Arthropoda</taxon>
        <taxon>Hexapoda</taxon>
        <taxon>Insecta</taxon>
        <taxon>Pterygota</taxon>
        <taxon>Neoptera</taxon>
        <taxon>Polyneoptera</taxon>
        <taxon>Phasmatodea</taxon>
        <taxon>Timematodea</taxon>
        <taxon>Timematoidea</taxon>
        <taxon>Timematidae</taxon>
        <taxon>Timema</taxon>
    </lineage>
</organism>
<evidence type="ECO:0000259" key="3">
    <source>
        <dbReference type="PROSITE" id="PS51465"/>
    </source>
</evidence>
<dbReference type="InterPro" id="IPR036058">
    <property type="entry name" value="Kazal_dom_sf"/>
</dbReference>
<dbReference type="Gene3D" id="3.30.60.30">
    <property type="match status" value="1"/>
</dbReference>
<keyword evidence="1" id="KW-1015">Disulfide bond</keyword>
<reference evidence="4" key="1">
    <citation type="submission" date="2020-11" db="EMBL/GenBank/DDBJ databases">
        <authorList>
            <person name="Tran Van P."/>
        </authorList>
    </citation>
    <scope>NUCLEOTIDE SEQUENCE</scope>
</reference>
<feature type="region of interest" description="Disordered" evidence="2">
    <location>
        <begin position="132"/>
        <end position="168"/>
    </location>
</feature>
<dbReference type="PANTHER" id="PTHR10913:SF14">
    <property type="entry name" value="FOLLISTATIN-RELATED PROTEIN 5-LIKE PROTEIN"/>
    <property type="match status" value="1"/>
</dbReference>
<accession>A0A7R9EFX6</accession>
<dbReference type="InterPro" id="IPR050653">
    <property type="entry name" value="Prot_Inhib_GrowthFact_Antg"/>
</dbReference>
<evidence type="ECO:0000256" key="1">
    <source>
        <dbReference type="ARBA" id="ARBA00023157"/>
    </source>
</evidence>
<proteinExistence type="predicted"/>
<evidence type="ECO:0000313" key="4">
    <source>
        <dbReference type="EMBL" id="CAD7432834.1"/>
    </source>
</evidence>
<dbReference type="SMART" id="SM00280">
    <property type="entry name" value="KAZAL"/>
    <property type="match status" value="1"/>
</dbReference>
<dbReference type="InterPro" id="IPR002350">
    <property type="entry name" value="Kazal_dom"/>
</dbReference>
<dbReference type="AlphaFoldDB" id="A0A7R9EFX6"/>
<evidence type="ECO:0000256" key="2">
    <source>
        <dbReference type="SAM" id="MobiDB-lite"/>
    </source>
</evidence>